<evidence type="ECO:0000313" key="2">
    <source>
        <dbReference type="Proteomes" id="UP001243375"/>
    </source>
</evidence>
<name>A0ACC2XK70_9TREE</name>
<keyword evidence="2" id="KW-1185">Reference proteome</keyword>
<dbReference type="Proteomes" id="UP001243375">
    <property type="component" value="Unassembled WGS sequence"/>
</dbReference>
<dbReference type="EMBL" id="JASBWU010000003">
    <property type="protein sequence ID" value="KAJ9123431.1"/>
    <property type="molecule type" value="Genomic_DNA"/>
</dbReference>
<proteinExistence type="predicted"/>
<gene>
    <name evidence="1" type="ORF">QFC22_001633</name>
</gene>
<organism evidence="1 2">
    <name type="scientific">Naganishia vaughanmartiniae</name>
    <dbReference type="NCBI Taxonomy" id="1424756"/>
    <lineage>
        <taxon>Eukaryota</taxon>
        <taxon>Fungi</taxon>
        <taxon>Dikarya</taxon>
        <taxon>Basidiomycota</taxon>
        <taxon>Agaricomycotina</taxon>
        <taxon>Tremellomycetes</taxon>
        <taxon>Filobasidiales</taxon>
        <taxon>Filobasidiaceae</taxon>
        <taxon>Naganishia</taxon>
    </lineage>
</organism>
<protein>
    <submittedName>
        <fullName evidence="1">Uncharacterized protein</fullName>
    </submittedName>
</protein>
<sequence length="396" mass="41978">MKARQVEQPRLSLPSHNTPASGPSKTATWNLGTPKTPTAGAQAFFSPSWTSFNASTPTGNPPPNPVNSVTASSSSDVEHPRSAEPPLHVADPSPREESPRDVSQGQYFTASASESTDSAAVTNPTLAGEHVVTPMPTDPAILPAIAELAPPLAAPNMGASVVPSSTLTDTSPSTPLIVNNLDGRPQFALLEHATAEDEPVLLNAIPGPPDTPTDSRPNSRSMTPGRASPAPSGRVTRPSLYKQASRSMVNLASPSREEDRESQPPMPMSAGMNRTSTNASTMSNVSASAKIPSGVRTPVSARSSADWAKPPPTPGIGMMQPFKFPGTGEPLQSPKQMVQNRQLQALGPSPMKRRRSMDDIHVRLPDYAPPAKGIWLPRPREEEGNEKLPEYFCHVS</sequence>
<comment type="caution">
    <text evidence="1">The sequence shown here is derived from an EMBL/GenBank/DDBJ whole genome shotgun (WGS) entry which is preliminary data.</text>
</comment>
<accession>A0ACC2XK70</accession>
<evidence type="ECO:0000313" key="1">
    <source>
        <dbReference type="EMBL" id="KAJ9123431.1"/>
    </source>
</evidence>
<reference evidence="1" key="1">
    <citation type="submission" date="2023-04" db="EMBL/GenBank/DDBJ databases">
        <title>Draft Genome sequencing of Naganishia species isolated from polar environments using Oxford Nanopore Technology.</title>
        <authorList>
            <person name="Leo P."/>
            <person name="Venkateswaran K."/>
        </authorList>
    </citation>
    <scope>NUCLEOTIDE SEQUENCE</scope>
    <source>
        <strain evidence="1">MNA-CCFEE 5425</strain>
    </source>
</reference>